<keyword evidence="4 8" id="KW-0413">Isomerase</keyword>
<dbReference type="Proteomes" id="UP000504618">
    <property type="component" value="Unplaced"/>
</dbReference>
<evidence type="ECO:0000256" key="4">
    <source>
        <dbReference type="ARBA" id="ARBA00023235"/>
    </source>
</evidence>
<dbReference type="SMART" id="SM00028">
    <property type="entry name" value="TPR"/>
    <property type="match status" value="2"/>
</dbReference>
<dbReference type="RefSeq" id="XP_024889689.1">
    <property type="nucleotide sequence ID" value="XM_025033921.1"/>
</dbReference>
<evidence type="ECO:0000256" key="1">
    <source>
        <dbReference type="ARBA" id="ARBA00000971"/>
    </source>
</evidence>
<evidence type="ECO:0000259" key="6">
    <source>
        <dbReference type="PROSITE" id="PS50072"/>
    </source>
</evidence>
<dbReference type="GO" id="GO:0016018">
    <property type="term" value="F:cyclosporin A binding"/>
    <property type="evidence" value="ECO:0007669"/>
    <property type="project" value="TreeGrafter"/>
</dbReference>
<reference evidence="8" key="1">
    <citation type="submission" date="2025-08" db="UniProtKB">
        <authorList>
            <consortium name="RefSeq"/>
        </authorList>
    </citation>
    <scope>IDENTIFICATION</scope>
    <source>
        <tissue evidence="8">Whole body</tissue>
    </source>
</reference>
<dbReference type="PRINTS" id="PR00153">
    <property type="entry name" value="CSAPPISMRASE"/>
</dbReference>
<feature type="repeat" description="TPR" evidence="5">
    <location>
        <begin position="307"/>
        <end position="340"/>
    </location>
</feature>
<evidence type="ECO:0000313" key="7">
    <source>
        <dbReference type="Proteomes" id="UP000504618"/>
    </source>
</evidence>
<dbReference type="CTD" id="39121"/>
<comment type="catalytic activity">
    <reaction evidence="1">
        <text>[protein]-peptidylproline (omega=180) = [protein]-peptidylproline (omega=0)</text>
        <dbReference type="Rhea" id="RHEA:16237"/>
        <dbReference type="Rhea" id="RHEA-COMP:10747"/>
        <dbReference type="Rhea" id="RHEA-COMP:10748"/>
        <dbReference type="ChEBI" id="CHEBI:83833"/>
        <dbReference type="ChEBI" id="CHEBI:83834"/>
        <dbReference type="EC" id="5.2.1.8"/>
    </reaction>
</comment>
<dbReference type="GO" id="GO:0003755">
    <property type="term" value="F:peptidyl-prolyl cis-trans isomerase activity"/>
    <property type="evidence" value="ECO:0007669"/>
    <property type="project" value="UniProtKB-KW"/>
</dbReference>
<dbReference type="InterPro" id="IPR011990">
    <property type="entry name" value="TPR-like_helical_dom_sf"/>
</dbReference>
<organism evidence="7 8">
    <name type="scientific">Temnothorax curvispinosus</name>
    <dbReference type="NCBI Taxonomy" id="300111"/>
    <lineage>
        <taxon>Eukaryota</taxon>
        <taxon>Metazoa</taxon>
        <taxon>Ecdysozoa</taxon>
        <taxon>Arthropoda</taxon>
        <taxon>Hexapoda</taxon>
        <taxon>Insecta</taxon>
        <taxon>Pterygota</taxon>
        <taxon>Neoptera</taxon>
        <taxon>Endopterygota</taxon>
        <taxon>Hymenoptera</taxon>
        <taxon>Apocrita</taxon>
        <taxon>Aculeata</taxon>
        <taxon>Formicoidea</taxon>
        <taxon>Formicidae</taxon>
        <taxon>Myrmicinae</taxon>
        <taxon>Temnothorax</taxon>
    </lineage>
</organism>
<feature type="repeat" description="TPR" evidence="5">
    <location>
        <begin position="341"/>
        <end position="374"/>
    </location>
</feature>
<gene>
    <name evidence="8" type="primary">LOC112466041</name>
</gene>
<protein>
    <recommendedName>
        <fullName evidence="2">peptidylprolyl isomerase</fullName>
        <ecNumber evidence="2">5.2.1.8</ecNumber>
    </recommendedName>
</protein>
<dbReference type="PANTHER" id="PTHR11071:SF561">
    <property type="entry name" value="PEPTIDYL-PROLYL CIS-TRANS ISOMERASE D-RELATED"/>
    <property type="match status" value="1"/>
</dbReference>
<accession>A0A6J1R3Q8</accession>
<dbReference type="AlphaFoldDB" id="A0A6J1R3Q8"/>
<keyword evidence="3" id="KW-0697">Rotamase</keyword>
<dbReference type="GeneID" id="112466041"/>
<evidence type="ECO:0000256" key="2">
    <source>
        <dbReference type="ARBA" id="ARBA00013194"/>
    </source>
</evidence>
<dbReference type="InterPro" id="IPR002130">
    <property type="entry name" value="Cyclophilin-type_PPIase_dom"/>
</dbReference>
<evidence type="ECO:0000256" key="3">
    <source>
        <dbReference type="ARBA" id="ARBA00023110"/>
    </source>
</evidence>
<dbReference type="Pfam" id="PF00160">
    <property type="entry name" value="Pro_isomerase"/>
    <property type="match status" value="1"/>
</dbReference>
<keyword evidence="7" id="KW-1185">Reference proteome</keyword>
<dbReference type="InterPro" id="IPR029000">
    <property type="entry name" value="Cyclophilin-like_dom_sf"/>
</dbReference>
<dbReference type="Gene3D" id="2.40.100.10">
    <property type="entry name" value="Cyclophilin-like"/>
    <property type="match status" value="1"/>
</dbReference>
<dbReference type="SUPFAM" id="SSF48452">
    <property type="entry name" value="TPR-like"/>
    <property type="match status" value="1"/>
</dbReference>
<sequence length="398" mass="45382">MLRRSCIVRTCEIEDFRDGDRNEEGKMEQLSGKKRRLTNPDNPVVFLDIVINSEKVGRIVIELFKNIVPRTAENFRALCTGEMGAGTKAAKLHYKGTIFHKVVSQFKIQGGDIVNFDGTSVGESIYGPYFDDENFTLSHDDSGLLSMVNEGTPNTNGSQFIITVQQSKHLDNTNVVFGKVVKGMGVVLEINKVQTNEDTPVDVIVISNCGELRNDESWGLEENDGSEDVFPPYPEDWDFPSHAFRLTHQFMEAVIQKIKNSGNAYFTQQKFVDAGRKYKKALRYYLWMSKHQNMADTFYASLADLRLTLLLNLAAVYLKQEEYRKAIDLCNEVLETDNMNSKALFRRGQAYTSLKEYKLGLDDLHQVFKMCPDRVIELQIDKMIKLCKLYNDDISNVN</sequence>
<dbReference type="FunFam" id="2.40.100.10:FF:000025">
    <property type="entry name" value="Peptidyl-prolyl cis-trans isomerase CYP19-2"/>
    <property type="match status" value="1"/>
</dbReference>
<dbReference type="GO" id="GO:0005737">
    <property type="term" value="C:cytoplasm"/>
    <property type="evidence" value="ECO:0007669"/>
    <property type="project" value="TreeGrafter"/>
</dbReference>
<proteinExistence type="predicted"/>
<dbReference type="PANTHER" id="PTHR11071">
    <property type="entry name" value="PEPTIDYL-PROLYL CIS-TRANS ISOMERASE"/>
    <property type="match status" value="1"/>
</dbReference>
<evidence type="ECO:0000313" key="8">
    <source>
        <dbReference type="RefSeq" id="XP_024889689.1"/>
    </source>
</evidence>
<dbReference type="SUPFAM" id="SSF50891">
    <property type="entry name" value="Cyclophilin-like"/>
    <property type="match status" value="1"/>
</dbReference>
<name>A0A6J1R3Q8_9HYME</name>
<dbReference type="PROSITE" id="PS50072">
    <property type="entry name" value="CSA_PPIASE_2"/>
    <property type="match status" value="1"/>
</dbReference>
<feature type="domain" description="PPIase cyclophilin-type" evidence="6">
    <location>
        <begin position="46"/>
        <end position="211"/>
    </location>
</feature>
<keyword evidence="5" id="KW-0802">TPR repeat</keyword>
<dbReference type="InterPro" id="IPR019734">
    <property type="entry name" value="TPR_rpt"/>
</dbReference>
<dbReference type="EC" id="5.2.1.8" evidence="2"/>
<evidence type="ECO:0000256" key="5">
    <source>
        <dbReference type="PROSITE-ProRule" id="PRU00339"/>
    </source>
</evidence>
<dbReference type="PROSITE" id="PS50005">
    <property type="entry name" value="TPR"/>
    <property type="match status" value="2"/>
</dbReference>
<dbReference type="GO" id="GO:0006457">
    <property type="term" value="P:protein folding"/>
    <property type="evidence" value="ECO:0007669"/>
    <property type="project" value="TreeGrafter"/>
</dbReference>
<dbReference type="Gene3D" id="1.25.40.10">
    <property type="entry name" value="Tetratricopeptide repeat domain"/>
    <property type="match status" value="1"/>
</dbReference>